<reference evidence="1 2" key="1">
    <citation type="submission" date="2016-07" db="EMBL/GenBank/DDBJ databases">
        <title>Draft genome of Scalindua rubra, obtained from a brine-seawater interface in the Red Sea, sheds light on salt adaptation in anammox bacteria.</title>
        <authorList>
            <person name="Speth D.R."/>
            <person name="Lagkouvardos I."/>
            <person name="Wang Y."/>
            <person name="Qian P.-Y."/>
            <person name="Dutilh B.E."/>
            <person name="Jetten M.S."/>
        </authorList>
    </citation>
    <scope>NUCLEOTIDE SEQUENCE [LARGE SCALE GENOMIC DNA]</scope>
    <source>
        <strain evidence="1">BSI-1</strain>
    </source>
</reference>
<dbReference type="InterPro" id="IPR013406">
    <property type="entry name" value="CHP02574_addiction_mod"/>
</dbReference>
<protein>
    <recommendedName>
        <fullName evidence="3">Addiction module component</fullName>
    </recommendedName>
</protein>
<proteinExistence type="predicted"/>
<accession>A0A1E3XBY9</accession>
<dbReference type="AlphaFoldDB" id="A0A1E3XBY9"/>
<evidence type="ECO:0008006" key="3">
    <source>
        <dbReference type="Google" id="ProtNLM"/>
    </source>
</evidence>
<name>A0A1E3XBY9_9BACT</name>
<dbReference type="Pfam" id="PF09720">
    <property type="entry name" value="Unstab_antitox"/>
    <property type="match status" value="1"/>
</dbReference>
<gene>
    <name evidence="1" type="ORF">SCARUB_01743</name>
</gene>
<dbReference type="EMBL" id="MAYW01000037">
    <property type="protein sequence ID" value="ODS33119.1"/>
    <property type="molecule type" value="Genomic_DNA"/>
</dbReference>
<comment type="caution">
    <text evidence="1">The sequence shown here is derived from an EMBL/GenBank/DDBJ whole genome shotgun (WGS) entry which is preliminary data.</text>
</comment>
<dbReference type="Proteomes" id="UP000094056">
    <property type="component" value="Unassembled WGS sequence"/>
</dbReference>
<evidence type="ECO:0000313" key="1">
    <source>
        <dbReference type="EMBL" id="ODS33119.1"/>
    </source>
</evidence>
<organism evidence="1 2">
    <name type="scientific">Candidatus Scalindua rubra</name>
    <dbReference type="NCBI Taxonomy" id="1872076"/>
    <lineage>
        <taxon>Bacteria</taxon>
        <taxon>Pseudomonadati</taxon>
        <taxon>Planctomycetota</taxon>
        <taxon>Candidatus Brocadiia</taxon>
        <taxon>Candidatus Brocadiales</taxon>
        <taxon>Candidatus Scalinduaceae</taxon>
        <taxon>Candidatus Scalindua</taxon>
    </lineage>
</organism>
<evidence type="ECO:0000313" key="2">
    <source>
        <dbReference type="Proteomes" id="UP000094056"/>
    </source>
</evidence>
<sequence length="72" mass="8537">MEITLPLEKMTTEDKIRTMETIWDDLCKKAESIPSPSWHKDILEEREKAIENGKEEFIDWSEAKKQIEDKIS</sequence>